<keyword evidence="1" id="KW-0812">Transmembrane</keyword>
<dbReference type="Gene3D" id="1.10.10.2910">
    <property type="match status" value="1"/>
</dbReference>
<evidence type="ECO:0000259" key="2">
    <source>
        <dbReference type="Pfam" id="PF06114"/>
    </source>
</evidence>
<protein>
    <submittedName>
        <fullName evidence="4">ImmA/IrrE family metallo-endopeptidase</fullName>
    </submittedName>
</protein>
<dbReference type="EMBL" id="JAINVB010000001">
    <property type="protein sequence ID" value="MCK0088656.1"/>
    <property type="molecule type" value="Genomic_DNA"/>
</dbReference>
<dbReference type="EMBL" id="JAINVB010000001">
    <property type="protein sequence ID" value="MCK0085197.1"/>
    <property type="molecule type" value="Genomic_DNA"/>
</dbReference>
<dbReference type="InterPro" id="IPR052345">
    <property type="entry name" value="Rad_response_metalloprotease"/>
</dbReference>
<keyword evidence="1" id="KW-1133">Transmembrane helix</keyword>
<dbReference type="Proteomes" id="UP001203136">
    <property type="component" value="Unassembled WGS sequence"/>
</dbReference>
<gene>
    <name evidence="3" type="ORF">K5I21_04805</name>
    <name evidence="4" type="ORF">K5I21_22905</name>
</gene>
<evidence type="ECO:0000313" key="4">
    <source>
        <dbReference type="EMBL" id="MCK0088656.1"/>
    </source>
</evidence>
<sequence>MDIKKLADSLAWKHRSRDPFEVIRGLNVILIFAPLIDVRAFYQYFQRNNIIYIDNSLSRHEQAFECAHEMGHMFMHKKANMIFMDTRTCFNTGKFEDEADTFGMDFLISDETLLEYSGCSVEQLSRILGYEERLIGLRLRANNLKE</sequence>
<dbReference type="InterPro" id="IPR010359">
    <property type="entry name" value="IrrE_HExxH"/>
</dbReference>
<evidence type="ECO:0000313" key="5">
    <source>
        <dbReference type="Proteomes" id="UP001203136"/>
    </source>
</evidence>
<dbReference type="PANTHER" id="PTHR43236:SF2">
    <property type="entry name" value="BLL0069 PROTEIN"/>
    <property type="match status" value="1"/>
</dbReference>
<evidence type="ECO:0000256" key="1">
    <source>
        <dbReference type="SAM" id="Phobius"/>
    </source>
</evidence>
<dbReference type="PANTHER" id="PTHR43236">
    <property type="entry name" value="ANTITOXIN HIGA1"/>
    <property type="match status" value="1"/>
</dbReference>
<name>A0AAW5FA07_CLOSY</name>
<dbReference type="AlphaFoldDB" id="A0AAW5FA07"/>
<dbReference type="RefSeq" id="WP_024739731.1">
    <property type="nucleotide sequence ID" value="NZ_CABHNX010000059.1"/>
</dbReference>
<feature type="transmembrane region" description="Helical" evidence="1">
    <location>
        <begin position="22"/>
        <end position="42"/>
    </location>
</feature>
<dbReference type="Pfam" id="PF06114">
    <property type="entry name" value="Peptidase_M78"/>
    <property type="match status" value="1"/>
</dbReference>
<proteinExistence type="predicted"/>
<reference evidence="4" key="1">
    <citation type="journal article" date="2022" name="Cell Host Microbe">
        <title>Colonization of the live biotherapeutic product VE303 and modulation of the microbiota and metabolites in healthy volunteers.</title>
        <authorList>
            <person name="Dsouza M."/>
            <person name="Menon R."/>
            <person name="Crossette E."/>
            <person name="Bhattarai S.K."/>
            <person name="Schneider J."/>
            <person name="Kim Y.G."/>
            <person name="Reddy S."/>
            <person name="Caballero S."/>
            <person name="Felix C."/>
            <person name="Cornacchione L."/>
            <person name="Hendrickson J."/>
            <person name="Watson A.R."/>
            <person name="Minot S.S."/>
            <person name="Greenfield N."/>
            <person name="Schopf L."/>
            <person name="Szabady R."/>
            <person name="Patarroyo J."/>
            <person name="Smith W."/>
            <person name="Harrison P."/>
            <person name="Kuijper E.J."/>
            <person name="Kelly C.P."/>
            <person name="Olle B."/>
            <person name="Bobilev D."/>
            <person name="Silber J.L."/>
            <person name="Bucci V."/>
            <person name="Roberts B."/>
            <person name="Faith J."/>
            <person name="Norman J.M."/>
        </authorList>
    </citation>
    <scope>NUCLEOTIDE SEQUENCE</scope>
    <source>
        <strain evidence="4">VE303-04</strain>
    </source>
</reference>
<comment type="caution">
    <text evidence="4">The sequence shown here is derived from an EMBL/GenBank/DDBJ whole genome shotgun (WGS) entry which is preliminary data.</text>
</comment>
<keyword evidence="1" id="KW-0472">Membrane</keyword>
<accession>A0AAW5FA07</accession>
<feature type="domain" description="IrrE N-terminal-like" evidence="2">
    <location>
        <begin position="41"/>
        <end position="116"/>
    </location>
</feature>
<evidence type="ECO:0000313" key="3">
    <source>
        <dbReference type="EMBL" id="MCK0085197.1"/>
    </source>
</evidence>
<organism evidence="4 5">
    <name type="scientific">Clostridium symbiosum</name>
    <name type="common">Bacteroides symbiosus</name>
    <dbReference type="NCBI Taxonomy" id="1512"/>
    <lineage>
        <taxon>Bacteria</taxon>
        <taxon>Bacillati</taxon>
        <taxon>Bacillota</taxon>
        <taxon>Clostridia</taxon>
        <taxon>Lachnospirales</taxon>
        <taxon>Lachnospiraceae</taxon>
        <taxon>Otoolea</taxon>
    </lineage>
</organism>